<feature type="region of interest" description="Disordered" evidence="1">
    <location>
        <begin position="1"/>
        <end position="23"/>
    </location>
</feature>
<evidence type="ECO:0000256" key="1">
    <source>
        <dbReference type="SAM" id="MobiDB-lite"/>
    </source>
</evidence>
<dbReference type="EMBL" id="BMXK01000005">
    <property type="protein sequence ID" value="GHD04966.1"/>
    <property type="molecule type" value="Genomic_DNA"/>
</dbReference>
<accession>A0ABQ3GH95</accession>
<feature type="region of interest" description="Disordered" evidence="1">
    <location>
        <begin position="37"/>
        <end position="87"/>
    </location>
</feature>
<keyword evidence="3" id="KW-1185">Reference proteome</keyword>
<sequence length="272" mass="28357">MRGTATAGSRRAAPGGARKRAAGTAVVLAAAGALIAGCSGGAPEPAPTDTGEPVQSPGATTAPATGSPTPTATGSASPTPTPAPEIPEITEDDLLETDGWQEFENGFIEFEYPQGWDVVEASGPAAAWLMDVVDENGTVLAQFTPEPFQGDADGPIMVSSVAELGRLSVDTEAEADQVLLTVATEPSESAVEKERKFQVSVLEPAQADAWIADLQSPLGFKQTDEDWAYFVSAPEFLMLDGEAVQDPTDEQIAEFMGTERYLQLLTVLDSLG</sequence>
<dbReference type="Proteomes" id="UP000642819">
    <property type="component" value="Unassembled WGS sequence"/>
</dbReference>
<feature type="compositionally biased region" description="Low complexity" evidence="1">
    <location>
        <begin position="56"/>
        <end position="78"/>
    </location>
</feature>
<evidence type="ECO:0000313" key="3">
    <source>
        <dbReference type="Proteomes" id="UP000642819"/>
    </source>
</evidence>
<protein>
    <submittedName>
        <fullName evidence="2">Uncharacterized protein</fullName>
    </submittedName>
</protein>
<reference evidence="3" key="1">
    <citation type="journal article" date="2019" name="Int. J. Syst. Evol. Microbiol.">
        <title>The Global Catalogue of Microorganisms (GCM) 10K type strain sequencing project: providing services to taxonomists for standard genome sequencing and annotation.</title>
        <authorList>
            <consortium name="The Broad Institute Genomics Platform"/>
            <consortium name="The Broad Institute Genome Sequencing Center for Infectious Disease"/>
            <person name="Wu L."/>
            <person name="Ma J."/>
        </authorList>
    </citation>
    <scope>NUCLEOTIDE SEQUENCE [LARGE SCALE GENOMIC DNA]</scope>
    <source>
        <strain evidence="3">KCTC 19466</strain>
    </source>
</reference>
<proteinExistence type="predicted"/>
<organism evidence="2 3">
    <name type="scientific">Zhihengliuella salsuginis</name>
    <dbReference type="NCBI Taxonomy" id="578222"/>
    <lineage>
        <taxon>Bacteria</taxon>
        <taxon>Bacillati</taxon>
        <taxon>Actinomycetota</taxon>
        <taxon>Actinomycetes</taxon>
        <taxon>Micrococcales</taxon>
        <taxon>Micrococcaceae</taxon>
        <taxon>Zhihengliuella</taxon>
    </lineage>
</organism>
<gene>
    <name evidence="2" type="ORF">GCM10008096_13090</name>
</gene>
<evidence type="ECO:0000313" key="2">
    <source>
        <dbReference type="EMBL" id="GHD04966.1"/>
    </source>
</evidence>
<name>A0ABQ3GH95_9MICC</name>
<comment type="caution">
    <text evidence="2">The sequence shown here is derived from an EMBL/GenBank/DDBJ whole genome shotgun (WGS) entry which is preliminary data.</text>
</comment>